<dbReference type="PROSITE" id="PS00284">
    <property type="entry name" value="SERPIN"/>
    <property type="match status" value="1"/>
</dbReference>
<organism evidence="4 5">
    <name type="scientific">Pseudobythopirellula maris</name>
    <dbReference type="NCBI Taxonomy" id="2527991"/>
    <lineage>
        <taxon>Bacteria</taxon>
        <taxon>Pseudomonadati</taxon>
        <taxon>Planctomycetota</taxon>
        <taxon>Planctomycetia</taxon>
        <taxon>Pirellulales</taxon>
        <taxon>Lacipirellulaceae</taxon>
        <taxon>Pseudobythopirellula</taxon>
    </lineage>
</organism>
<dbReference type="InterPro" id="IPR042185">
    <property type="entry name" value="Serpin_sf_2"/>
</dbReference>
<dbReference type="InterPro" id="IPR042178">
    <property type="entry name" value="Serpin_sf_1"/>
</dbReference>
<comment type="caution">
    <text evidence="4">The sequence shown here is derived from an EMBL/GenBank/DDBJ whole genome shotgun (WGS) entry which is preliminary data.</text>
</comment>
<evidence type="ECO:0000313" key="5">
    <source>
        <dbReference type="Proteomes" id="UP000315440"/>
    </source>
</evidence>
<dbReference type="AlphaFoldDB" id="A0A5C5ZRG0"/>
<dbReference type="EMBL" id="SJPQ01000001">
    <property type="protein sequence ID" value="TWT90099.1"/>
    <property type="molecule type" value="Genomic_DNA"/>
</dbReference>
<dbReference type="CDD" id="cd19590">
    <property type="entry name" value="serpin_thermopin-like"/>
    <property type="match status" value="1"/>
</dbReference>
<dbReference type="Proteomes" id="UP000315440">
    <property type="component" value="Unassembled WGS sequence"/>
</dbReference>
<dbReference type="SMART" id="SM00093">
    <property type="entry name" value="SERPIN"/>
    <property type="match status" value="1"/>
</dbReference>
<name>A0A5C5ZRG0_9BACT</name>
<evidence type="ECO:0000256" key="1">
    <source>
        <dbReference type="RuleBase" id="RU000411"/>
    </source>
</evidence>
<evidence type="ECO:0000259" key="3">
    <source>
        <dbReference type="SMART" id="SM00093"/>
    </source>
</evidence>
<dbReference type="GO" id="GO:0004867">
    <property type="term" value="F:serine-type endopeptidase inhibitor activity"/>
    <property type="evidence" value="ECO:0007669"/>
    <property type="project" value="InterPro"/>
</dbReference>
<sequence precursor="true">MLVRQLFCGLLLFAVASPATAQLDGFREPIPTHQRGALPDATTGAVTGLNSFGYDLFSQLKASDNALISPLSITTAFGMAYAGAAGGTAHEMERVFGFSSDTHVGLGSLIADLNTERDGREMRIANRVFAQEGLHLKPGFEAINRDSYESPIERLNFYVDTEASREHINDWVEEQTNDRIKDLLPGGSVTQDTRVVLTNAVYLNSLWKHEFLEQSTRDRDFTLGDGSVATASMMHQTDTFRYGEFDGYQMLEMPYAGDDLSMVVILPDEADGLKELVDAYDEERLESDFDSLSHEQVRVAFPKFEYEATMSLKNPLVEMGLTESFSNGADFSNLADGSFAISDVLHKTFIDVSESGTEAAAATAIAIGLTSVLPDPPEPKEFTADQSFLFAIRDNHSDALMFLGQLTDPSSDKVVMSYETTSTVPEPSAWLMAMAALACCTGSRRSS</sequence>
<dbReference type="InterPro" id="IPR036186">
    <property type="entry name" value="Serpin_sf"/>
</dbReference>
<dbReference type="RefSeq" id="WP_197525368.1">
    <property type="nucleotide sequence ID" value="NZ_SJPQ01000001.1"/>
</dbReference>
<proteinExistence type="inferred from homology"/>
<evidence type="ECO:0000313" key="4">
    <source>
        <dbReference type="EMBL" id="TWT90099.1"/>
    </source>
</evidence>
<dbReference type="Gene3D" id="3.30.497.10">
    <property type="entry name" value="Antithrombin, subunit I, domain 2"/>
    <property type="match status" value="1"/>
</dbReference>
<reference evidence="4 5" key="1">
    <citation type="submission" date="2019-02" db="EMBL/GenBank/DDBJ databases">
        <title>Deep-cultivation of Planctomycetes and their phenomic and genomic characterization uncovers novel biology.</title>
        <authorList>
            <person name="Wiegand S."/>
            <person name="Jogler M."/>
            <person name="Boedeker C."/>
            <person name="Pinto D."/>
            <person name="Vollmers J."/>
            <person name="Rivas-Marin E."/>
            <person name="Kohn T."/>
            <person name="Peeters S.H."/>
            <person name="Heuer A."/>
            <person name="Rast P."/>
            <person name="Oberbeckmann S."/>
            <person name="Bunk B."/>
            <person name="Jeske O."/>
            <person name="Meyerdierks A."/>
            <person name="Storesund J.E."/>
            <person name="Kallscheuer N."/>
            <person name="Luecker S."/>
            <person name="Lage O.M."/>
            <person name="Pohl T."/>
            <person name="Merkel B.J."/>
            <person name="Hornburger P."/>
            <person name="Mueller R.-W."/>
            <person name="Bruemmer F."/>
            <person name="Labrenz M."/>
            <person name="Spormann A.M."/>
            <person name="Op Den Camp H."/>
            <person name="Overmann J."/>
            <person name="Amann R."/>
            <person name="Jetten M.S.M."/>
            <person name="Mascher T."/>
            <person name="Medema M.H."/>
            <person name="Devos D.P."/>
            <person name="Kaster A.-K."/>
            <person name="Ovreas L."/>
            <person name="Rohde M."/>
            <person name="Galperin M.Y."/>
            <person name="Jogler C."/>
        </authorList>
    </citation>
    <scope>NUCLEOTIDE SEQUENCE [LARGE SCALE GENOMIC DNA]</scope>
    <source>
        <strain evidence="4 5">Mal64</strain>
    </source>
</reference>
<gene>
    <name evidence="4" type="ORF">Mal64_04820</name>
</gene>
<protein>
    <submittedName>
        <fullName evidence="4">Serpin (Serine protease inhibitor)</fullName>
    </submittedName>
</protein>
<feature type="signal peptide" evidence="2">
    <location>
        <begin position="1"/>
        <end position="21"/>
    </location>
</feature>
<dbReference type="SUPFAM" id="SSF56574">
    <property type="entry name" value="Serpins"/>
    <property type="match status" value="1"/>
</dbReference>
<feature type="domain" description="Serpin" evidence="3">
    <location>
        <begin position="54"/>
        <end position="409"/>
    </location>
</feature>
<evidence type="ECO:0000256" key="2">
    <source>
        <dbReference type="SAM" id="SignalP"/>
    </source>
</evidence>
<dbReference type="Pfam" id="PF00079">
    <property type="entry name" value="Serpin"/>
    <property type="match status" value="1"/>
</dbReference>
<dbReference type="InterPro" id="IPR023796">
    <property type="entry name" value="Serpin_dom"/>
</dbReference>
<dbReference type="InterPro" id="IPR023795">
    <property type="entry name" value="Serpin_CS"/>
</dbReference>
<keyword evidence="5" id="KW-1185">Reference proteome</keyword>
<accession>A0A5C5ZRG0</accession>
<feature type="chain" id="PRO_5022969786" evidence="2">
    <location>
        <begin position="22"/>
        <end position="447"/>
    </location>
</feature>
<dbReference type="GO" id="GO:0005615">
    <property type="term" value="C:extracellular space"/>
    <property type="evidence" value="ECO:0007669"/>
    <property type="project" value="InterPro"/>
</dbReference>
<dbReference type="Gene3D" id="2.30.39.10">
    <property type="entry name" value="Alpha-1-antitrypsin, domain 1"/>
    <property type="match status" value="1"/>
</dbReference>
<keyword evidence="2" id="KW-0732">Signal</keyword>
<dbReference type="PANTHER" id="PTHR11461:SF211">
    <property type="entry name" value="GH10112P-RELATED"/>
    <property type="match status" value="1"/>
</dbReference>
<dbReference type="InterPro" id="IPR000215">
    <property type="entry name" value="Serpin_fam"/>
</dbReference>
<comment type="similarity">
    <text evidence="1">Belongs to the serpin family.</text>
</comment>
<dbReference type="PANTHER" id="PTHR11461">
    <property type="entry name" value="SERINE PROTEASE INHIBITOR, SERPIN"/>
    <property type="match status" value="1"/>
</dbReference>